<dbReference type="Proteomes" id="UP001139981">
    <property type="component" value="Unassembled WGS sequence"/>
</dbReference>
<protein>
    <submittedName>
        <fullName evidence="1">Uncharacterized protein</fullName>
    </submittedName>
</protein>
<comment type="caution">
    <text evidence="1">The sequence shown here is derived from an EMBL/GenBank/DDBJ whole genome shotgun (WGS) entry which is preliminary data.</text>
</comment>
<name>A0ACC1LWQ2_9FUNG</name>
<evidence type="ECO:0000313" key="2">
    <source>
        <dbReference type="Proteomes" id="UP001139981"/>
    </source>
</evidence>
<sequence length="186" mass="19966">NNTAYLSAAAVGNNGGLYDNNSHLQPFPTPQFEFSFTPPQAATPSNACLDPYMSNDGSPMLMPLNPNFPIAEFSSTMSQHQQHQQHSAHAMHARSLSNMSAGLTLEASAFVNSLSMIDTSALTSFSVADSMPINAFSAGYLSAETLTAPMVSSANPWPLQQQQQHAYTLLPDTSASSLDHQNNHLH</sequence>
<keyword evidence="2" id="KW-1185">Reference proteome</keyword>
<organism evidence="1 2">
    <name type="scientific">Coemansia aciculifera</name>
    <dbReference type="NCBI Taxonomy" id="417176"/>
    <lineage>
        <taxon>Eukaryota</taxon>
        <taxon>Fungi</taxon>
        <taxon>Fungi incertae sedis</taxon>
        <taxon>Zoopagomycota</taxon>
        <taxon>Kickxellomycotina</taxon>
        <taxon>Kickxellomycetes</taxon>
        <taxon>Kickxellales</taxon>
        <taxon>Kickxellaceae</taxon>
        <taxon>Coemansia</taxon>
    </lineage>
</organism>
<accession>A0ACC1LWQ2</accession>
<evidence type="ECO:0000313" key="1">
    <source>
        <dbReference type="EMBL" id="KAJ2887735.1"/>
    </source>
</evidence>
<proteinExistence type="predicted"/>
<reference evidence="1" key="1">
    <citation type="submission" date="2022-07" db="EMBL/GenBank/DDBJ databases">
        <title>Phylogenomic reconstructions and comparative analyses of Kickxellomycotina fungi.</title>
        <authorList>
            <person name="Reynolds N.K."/>
            <person name="Stajich J.E."/>
            <person name="Barry K."/>
            <person name="Grigoriev I.V."/>
            <person name="Crous P."/>
            <person name="Smith M.E."/>
        </authorList>
    </citation>
    <scope>NUCLEOTIDE SEQUENCE</scope>
    <source>
        <strain evidence="1">CBS 190363</strain>
    </source>
</reference>
<feature type="non-terminal residue" evidence="1">
    <location>
        <position position="1"/>
    </location>
</feature>
<gene>
    <name evidence="1" type="ORF">IWW38_005073</name>
</gene>
<dbReference type="EMBL" id="JANBVB010002162">
    <property type="protein sequence ID" value="KAJ2887735.1"/>
    <property type="molecule type" value="Genomic_DNA"/>
</dbReference>